<sequence>MRRMHILTEADILGVCVAALFALPSVRAILLEDPDFASPRRPDWYYSKHYHYLPVRDGFSNLKNNHAETKERLGASE</sequence>
<dbReference type="InParanoid" id="G4TP72"/>
<dbReference type="EMBL" id="CAFZ01000203">
    <property type="protein sequence ID" value="CCA73125.1"/>
    <property type="molecule type" value="Genomic_DNA"/>
</dbReference>
<evidence type="ECO:0000313" key="2">
    <source>
        <dbReference type="Proteomes" id="UP000007148"/>
    </source>
</evidence>
<proteinExistence type="predicted"/>
<comment type="caution">
    <text evidence="1">The sequence shown here is derived from an EMBL/GenBank/DDBJ whole genome shotgun (WGS) entry which is preliminary data.</text>
</comment>
<dbReference type="AlphaFoldDB" id="G4TP72"/>
<dbReference type="Proteomes" id="UP000007148">
    <property type="component" value="Unassembled WGS sequence"/>
</dbReference>
<accession>G4TP72</accession>
<dbReference type="HOGENOM" id="CLU_2638973_0_0_1"/>
<protein>
    <submittedName>
        <fullName evidence="1">Uncharacterized protein</fullName>
    </submittedName>
</protein>
<keyword evidence="2" id="KW-1185">Reference proteome</keyword>
<reference evidence="1 2" key="1">
    <citation type="journal article" date="2011" name="PLoS Pathog.">
        <title>Endophytic Life Strategies Decoded by Genome and Transcriptome Analyses of the Mutualistic Root Symbiont Piriformospora indica.</title>
        <authorList>
            <person name="Zuccaro A."/>
            <person name="Lahrmann U."/>
            <person name="Guldener U."/>
            <person name="Langen G."/>
            <person name="Pfiffi S."/>
            <person name="Biedenkopf D."/>
            <person name="Wong P."/>
            <person name="Samans B."/>
            <person name="Grimm C."/>
            <person name="Basiewicz M."/>
            <person name="Murat C."/>
            <person name="Martin F."/>
            <person name="Kogel K.H."/>
        </authorList>
    </citation>
    <scope>NUCLEOTIDE SEQUENCE [LARGE SCALE GENOMIC DNA]</scope>
    <source>
        <strain evidence="1 2">DSM 11827</strain>
    </source>
</reference>
<name>G4TP72_SERID</name>
<dbReference type="OrthoDB" id="2923771at2759"/>
<gene>
    <name evidence="1" type="ORF">PIIN_07079</name>
</gene>
<organism evidence="1 2">
    <name type="scientific">Serendipita indica (strain DSM 11827)</name>
    <name type="common">Root endophyte fungus</name>
    <name type="synonym">Piriformospora indica</name>
    <dbReference type="NCBI Taxonomy" id="1109443"/>
    <lineage>
        <taxon>Eukaryota</taxon>
        <taxon>Fungi</taxon>
        <taxon>Dikarya</taxon>
        <taxon>Basidiomycota</taxon>
        <taxon>Agaricomycotina</taxon>
        <taxon>Agaricomycetes</taxon>
        <taxon>Sebacinales</taxon>
        <taxon>Serendipitaceae</taxon>
        <taxon>Serendipita</taxon>
    </lineage>
</organism>
<evidence type="ECO:0000313" key="1">
    <source>
        <dbReference type="EMBL" id="CCA73125.1"/>
    </source>
</evidence>